<proteinExistence type="predicted"/>
<reference evidence="2" key="1">
    <citation type="submission" date="2015-03" db="EMBL/GenBank/DDBJ databases">
        <title>Allelic Variants of blaVIM Reside on Diverse Mobile Genetic Elements in Gram-negative Clinical Isolates from the USA.</title>
        <authorList>
            <person name="McGann P."/>
            <person name="Snesrud E."/>
            <person name="Ong A.C."/>
            <person name="Clifford R."/>
            <person name="Kwak Y.I."/>
            <person name="Steele E.D."/>
            <person name="Rabinowitz R."/>
            <person name="Waterman P.E."/>
            <person name="Lesho E."/>
        </authorList>
    </citation>
    <scope>NUCLEOTIDE SEQUENCE</scope>
    <source>
        <strain evidence="2">MRSN17626</strain>
        <plasmid evidence="2">pMRVIM0813</plasmid>
    </source>
</reference>
<evidence type="ECO:0000256" key="1">
    <source>
        <dbReference type="SAM" id="Phobius"/>
    </source>
</evidence>
<protein>
    <submittedName>
        <fullName evidence="2">Uncharacterized protein</fullName>
    </submittedName>
</protein>
<keyword evidence="2" id="KW-0614">Plasmid</keyword>
<feature type="transmembrane region" description="Helical" evidence="1">
    <location>
        <begin position="15"/>
        <end position="34"/>
    </location>
</feature>
<dbReference type="AlphaFoldDB" id="A0A0G3AZB5"/>
<evidence type="ECO:0000313" key="2">
    <source>
        <dbReference type="EMBL" id="AKJ19296.1"/>
    </source>
</evidence>
<keyword evidence="1" id="KW-0472">Membrane</keyword>
<keyword evidence="1" id="KW-1133">Transmembrane helix</keyword>
<dbReference type="EMBL" id="KP975077">
    <property type="protein sequence ID" value="AKJ19296.1"/>
    <property type="molecule type" value="Genomic_DNA"/>
</dbReference>
<organism evidence="2">
    <name type="scientific">Enterobacter cloacae</name>
    <dbReference type="NCBI Taxonomy" id="550"/>
    <lineage>
        <taxon>Bacteria</taxon>
        <taxon>Pseudomonadati</taxon>
        <taxon>Pseudomonadota</taxon>
        <taxon>Gammaproteobacteria</taxon>
        <taxon>Enterobacterales</taxon>
        <taxon>Enterobacteriaceae</taxon>
        <taxon>Enterobacter</taxon>
        <taxon>Enterobacter cloacae complex</taxon>
    </lineage>
</organism>
<sequence>MIGEKEHHKSDEEIMTYYCGTFEFMFVSFNAVAVSKGRRHIGQTQNNYRASVILELTLLKISSGLNRHVWI</sequence>
<geneLocation type="plasmid" evidence="2">
    <name>pMRVIM0813</name>
</geneLocation>
<keyword evidence="1" id="KW-0812">Transmembrane</keyword>
<accession>A0A0G3AZB5</accession>
<name>A0A0G3AZB5_ENTCL</name>